<evidence type="ECO:0000313" key="3">
    <source>
        <dbReference type="EMBL" id="KAL1530456.1"/>
    </source>
</evidence>
<dbReference type="PROSITE" id="PS50234">
    <property type="entry name" value="VWFA"/>
    <property type="match status" value="1"/>
</dbReference>
<dbReference type="Proteomes" id="UP001515480">
    <property type="component" value="Unassembled WGS sequence"/>
</dbReference>
<feature type="region of interest" description="Disordered" evidence="1">
    <location>
        <begin position="1"/>
        <end position="26"/>
    </location>
</feature>
<reference evidence="3 4" key="1">
    <citation type="journal article" date="2024" name="Science">
        <title>Giant polyketide synthase enzymes in the biosynthesis of giant marine polyether toxins.</title>
        <authorList>
            <person name="Fallon T.R."/>
            <person name="Shende V.V."/>
            <person name="Wierzbicki I.H."/>
            <person name="Pendleton A.L."/>
            <person name="Watervoot N.F."/>
            <person name="Auber R.P."/>
            <person name="Gonzalez D.J."/>
            <person name="Wisecaver J.H."/>
            <person name="Moore B.S."/>
        </authorList>
    </citation>
    <scope>NUCLEOTIDE SEQUENCE [LARGE SCALE GENOMIC DNA]</scope>
    <source>
        <strain evidence="3 4">12B1</strain>
    </source>
</reference>
<dbReference type="EMBL" id="JBGBPQ010000001">
    <property type="protein sequence ID" value="KAL1530456.1"/>
    <property type="molecule type" value="Genomic_DNA"/>
</dbReference>
<dbReference type="InterPro" id="IPR051266">
    <property type="entry name" value="CLCR"/>
</dbReference>
<keyword evidence="4" id="KW-1185">Reference proteome</keyword>
<comment type="caution">
    <text evidence="3">The sequence shown here is derived from an EMBL/GenBank/DDBJ whole genome shotgun (WGS) entry which is preliminary data.</text>
</comment>
<feature type="region of interest" description="Disordered" evidence="1">
    <location>
        <begin position="477"/>
        <end position="531"/>
    </location>
</feature>
<dbReference type="SUPFAM" id="SSF53300">
    <property type="entry name" value="vWA-like"/>
    <property type="match status" value="1"/>
</dbReference>
<protein>
    <recommendedName>
        <fullName evidence="2">VWFA domain-containing protein</fullName>
    </recommendedName>
</protein>
<dbReference type="Pfam" id="PF00092">
    <property type="entry name" value="VWA"/>
    <property type="match status" value="1"/>
</dbReference>
<evidence type="ECO:0000313" key="4">
    <source>
        <dbReference type="Proteomes" id="UP001515480"/>
    </source>
</evidence>
<dbReference type="Gene3D" id="3.40.50.410">
    <property type="entry name" value="von Willebrand factor, type A domain"/>
    <property type="match status" value="1"/>
</dbReference>
<dbReference type="PANTHER" id="PTHR10579">
    <property type="entry name" value="CALCIUM-ACTIVATED CHLORIDE CHANNEL REGULATOR"/>
    <property type="match status" value="1"/>
</dbReference>
<name>A0AB34KBT6_PRYPA</name>
<dbReference type="SMART" id="SM00327">
    <property type="entry name" value="VWA"/>
    <property type="match status" value="1"/>
</dbReference>
<dbReference type="PANTHER" id="PTHR10579:SF43">
    <property type="entry name" value="ZINC FINGER (C3HC4-TYPE RING FINGER) FAMILY PROTEIN"/>
    <property type="match status" value="1"/>
</dbReference>
<feature type="compositionally biased region" description="Polar residues" evidence="1">
    <location>
        <begin position="520"/>
        <end position="531"/>
    </location>
</feature>
<sequence>MAALLNEHSALPTDSGSQTPTGAPAATEQQLKLSVCAEKTKLSAAGEHTLEALVSLKAPDVTPTQRQPLEIVAVVDRSGSMSGSKITAMKEALTFLVSHGLQKEDRFALVTFDNSVELRLPVMPMDAAGKKTALKTVGDLRTGGSTNLSGGLLMGIDVLKQSCGGHPNANKAVLLFTDGMANNGITDSHGIVAAAQGAMAGSPMTCFTFGFGSDHSETLLRTLSEQTNGLYYYVEKSEDIPMSFADCLGGLVSVVAQNAVLHLQGLDSNMVAKAHCHYKQDATQPGSIVLQLGDIYAEDEKDIVVTLKLPALTASQLAQLPAIRATARYFSVASAKMEEVEAELLLSRPDQTPDDQLMPSRLAEQLERVRISEAILKATELADSGSLDQGREVLQAAVRHAKSSPFADSFVVSNLIQETMGLEAGYSDQYSYASSGAKKSKMSAMSNMQQRSTHSAGVQYERKSKLAMKSLFAVSSASTSEPSSPTSAAASSSPVQTETVRSKKKVTSQKKTVFRMPSLRSLSGRSSVDLD</sequence>
<feature type="domain" description="VWFA" evidence="2">
    <location>
        <begin position="70"/>
        <end position="255"/>
    </location>
</feature>
<feature type="compositionally biased region" description="Low complexity" evidence="1">
    <location>
        <begin position="477"/>
        <end position="495"/>
    </location>
</feature>
<evidence type="ECO:0000259" key="2">
    <source>
        <dbReference type="PROSITE" id="PS50234"/>
    </source>
</evidence>
<feature type="compositionally biased region" description="Polar residues" evidence="1">
    <location>
        <begin position="12"/>
        <end position="26"/>
    </location>
</feature>
<evidence type="ECO:0000256" key="1">
    <source>
        <dbReference type="SAM" id="MobiDB-lite"/>
    </source>
</evidence>
<organism evidence="3 4">
    <name type="scientific">Prymnesium parvum</name>
    <name type="common">Toxic golden alga</name>
    <dbReference type="NCBI Taxonomy" id="97485"/>
    <lineage>
        <taxon>Eukaryota</taxon>
        <taxon>Haptista</taxon>
        <taxon>Haptophyta</taxon>
        <taxon>Prymnesiophyceae</taxon>
        <taxon>Prymnesiales</taxon>
        <taxon>Prymnesiaceae</taxon>
        <taxon>Prymnesium</taxon>
    </lineage>
</organism>
<proteinExistence type="predicted"/>
<gene>
    <name evidence="3" type="ORF">AB1Y20_001358</name>
</gene>
<dbReference type="InterPro" id="IPR036465">
    <property type="entry name" value="vWFA_dom_sf"/>
</dbReference>
<dbReference type="AlphaFoldDB" id="A0AB34KBT6"/>
<dbReference type="InterPro" id="IPR002035">
    <property type="entry name" value="VWF_A"/>
</dbReference>
<accession>A0AB34KBT6</accession>